<feature type="non-terminal residue" evidence="1">
    <location>
        <position position="164"/>
    </location>
</feature>
<name>A0A1B6H9A6_9HEMI</name>
<dbReference type="AlphaFoldDB" id="A0A1B6H9A6"/>
<proteinExistence type="predicted"/>
<evidence type="ECO:0000313" key="1">
    <source>
        <dbReference type="EMBL" id="JAS71296.1"/>
    </source>
</evidence>
<protein>
    <submittedName>
        <fullName evidence="1">Uncharacterized protein</fullName>
    </submittedName>
</protein>
<reference evidence="1" key="1">
    <citation type="submission" date="2015-11" db="EMBL/GenBank/DDBJ databases">
        <title>De novo transcriptome assembly of four potential Pierce s Disease insect vectors from Arizona vineyards.</title>
        <authorList>
            <person name="Tassone E.E."/>
        </authorList>
    </citation>
    <scope>NUCLEOTIDE SEQUENCE</scope>
</reference>
<organism evidence="1">
    <name type="scientific">Homalodisca liturata</name>
    <dbReference type="NCBI Taxonomy" id="320908"/>
    <lineage>
        <taxon>Eukaryota</taxon>
        <taxon>Metazoa</taxon>
        <taxon>Ecdysozoa</taxon>
        <taxon>Arthropoda</taxon>
        <taxon>Hexapoda</taxon>
        <taxon>Insecta</taxon>
        <taxon>Pterygota</taxon>
        <taxon>Neoptera</taxon>
        <taxon>Paraneoptera</taxon>
        <taxon>Hemiptera</taxon>
        <taxon>Auchenorrhyncha</taxon>
        <taxon>Membracoidea</taxon>
        <taxon>Cicadellidae</taxon>
        <taxon>Cicadellinae</taxon>
        <taxon>Proconiini</taxon>
        <taxon>Homalodisca</taxon>
    </lineage>
</organism>
<dbReference type="EMBL" id="GECU01036410">
    <property type="protein sequence ID" value="JAS71296.1"/>
    <property type="molecule type" value="Transcribed_RNA"/>
</dbReference>
<accession>A0A1B6H9A6</accession>
<feature type="non-terminal residue" evidence="1">
    <location>
        <position position="1"/>
    </location>
</feature>
<gene>
    <name evidence="1" type="ORF">g.1342</name>
</gene>
<sequence>EVKVSKVVAEALSATISAQPHLAEMTKAISITPYNFGKEMSEVIIVSMPEELLRNARLEYFQMQKAIRRLFPSALILVRNNNEIPAKRNHNPNRTRETVVSDLLFPSVVAARATDVVSRDDMTQHVYLDPKNQFWSDSELRTIEKTLSEVLKDNYRVSIFGGGR</sequence>